<reference evidence="1 2" key="1">
    <citation type="submission" date="2019-08" db="EMBL/GenBank/DDBJ databases">
        <title>Whole genome of Aphis craccivora.</title>
        <authorList>
            <person name="Voronova N.V."/>
            <person name="Shulinski R.S."/>
            <person name="Bandarenka Y.V."/>
            <person name="Zhorov D.G."/>
            <person name="Warner D."/>
        </authorList>
    </citation>
    <scope>NUCLEOTIDE SEQUENCE [LARGE SCALE GENOMIC DNA]</scope>
    <source>
        <strain evidence="1">180601</strain>
        <tissue evidence="1">Whole Body</tissue>
    </source>
</reference>
<sequence>MLKSGSGQLLDKSTERVYNALYYCNEFHNLLYLSTNIWRVLSTFTAEQVPTKSVWDFGGTWSSKLAGVRFVVDTHSTVGIDNTIPVKVLDMPAGTKSNGFLNKDWMAKASAQYGRLGPVSLSAINRADRNVAVFIGFVNSQNNKDFVTGMWSMGRNCKDNFETHQSVFNIPDVLFKDSNEQ</sequence>
<feature type="non-terminal residue" evidence="1">
    <location>
        <position position="181"/>
    </location>
</feature>
<dbReference type="Proteomes" id="UP000478052">
    <property type="component" value="Unassembled WGS sequence"/>
</dbReference>
<protein>
    <submittedName>
        <fullName evidence="1">Uncharacterized protein</fullName>
    </submittedName>
</protein>
<accession>A0A6G0YT47</accession>
<name>A0A6G0YT47_APHCR</name>
<proteinExistence type="predicted"/>
<gene>
    <name evidence="1" type="ORF">FWK35_00013986</name>
</gene>
<evidence type="ECO:0000313" key="1">
    <source>
        <dbReference type="EMBL" id="KAF0760895.1"/>
    </source>
</evidence>
<keyword evidence="2" id="KW-1185">Reference proteome</keyword>
<evidence type="ECO:0000313" key="2">
    <source>
        <dbReference type="Proteomes" id="UP000478052"/>
    </source>
</evidence>
<comment type="caution">
    <text evidence="1">The sequence shown here is derived from an EMBL/GenBank/DDBJ whole genome shotgun (WGS) entry which is preliminary data.</text>
</comment>
<dbReference type="OrthoDB" id="6597681at2759"/>
<dbReference type="EMBL" id="VUJU01002547">
    <property type="protein sequence ID" value="KAF0760895.1"/>
    <property type="molecule type" value="Genomic_DNA"/>
</dbReference>
<organism evidence="1 2">
    <name type="scientific">Aphis craccivora</name>
    <name type="common">Cowpea aphid</name>
    <dbReference type="NCBI Taxonomy" id="307492"/>
    <lineage>
        <taxon>Eukaryota</taxon>
        <taxon>Metazoa</taxon>
        <taxon>Ecdysozoa</taxon>
        <taxon>Arthropoda</taxon>
        <taxon>Hexapoda</taxon>
        <taxon>Insecta</taxon>
        <taxon>Pterygota</taxon>
        <taxon>Neoptera</taxon>
        <taxon>Paraneoptera</taxon>
        <taxon>Hemiptera</taxon>
        <taxon>Sternorrhyncha</taxon>
        <taxon>Aphidomorpha</taxon>
        <taxon>Aphidoidea</taxon>
        <taxon>Aphididae</taxon>
        <taxon>Aphidini</taxon>
        <taxon>Aphis</taxon>
        <taxon>Aphis</taxon>
    </lineage>
</organism>
<dbReference type="AlphaFoldDB" id="A0A6G0YT47"/>